<dbReference type="EMBL" id="CM056794">
    <property type="protein sequence ID" value="KAJ8717027.1"/>
    <property type="molecule type" value="Genomic_DNA"/>
</dbReference>
<gene>
    <name evidence="1" type="ORF">PYW08_005426</name>
</gene>
<sequence>MKLFVIAALVAVAAAGRLEHLGRSYLPPLGSSGGSSSLSSHGTFGASSRSFGAATAGLQSYNAGGSFAGATSNQYLPPSARNSASQFTGSLQGFRGQQNFRSQQYSGQQAGVSHQYLAPRSQVGGSFGSSNYQQFGQQSAATNRQYLAPHASSRQQAFDEQSGYHY</sequence>
<evidence type="ECO:0000313" key="2">
    <source>
        <dbReference type="Proteomes" id="UP001231649"/>
    </source>
</evidence>
<protein>
    <submittedName>
        <fullName evidence="1">Uncharacterized protein</fullName>
    </submittedName>
</protein>
<keyword evidence="2" id="KW-1185">Reference proteome</keyword>
<reference evidence="1" key="1">
    <citation type="submission" date="2023-03" db="EMBL/GenBank/DDBJ databases">
        <title>Chromosome-level genomes of two armyworms, Mythimna separata and Mythimna loreyi, provide insights into the biosynthesis and reception of sex pheromones.</title>
        <authorList>
            <person name="Zhao H."/>
        </authorList>
    </citation>
    <scope>NUCLEOTIDE SEQUENCE</scope>
    <source>
        <strain evidence="1">BeijingLab</strain>
    </source>
</reference>
<comment type="caution">
    <text evidence="1">The sequence shown here is derived from an EMBL/GenBank/DDBJ whole genome shotgun (WGS) entry which is preliminary data.</text>
</comment>
<dbReference type="Proteomes" id="UP001231649">
    <property type="component" value="Chromosome 18"/>
</dbReference>
<name>A0ACC2QJ84_9NEOP</name>
<evidence type="ECO:0000313" key="1">
    <source>
        <dbReference type="EMBL" id="KAJ8717027.1"/>
    </source>
</evidence>
<proteinExistence type="predicted"/>
<accession>A0ACC2QJ84</accession>
<organism evidence="1 2">
    <name type="scientific">Mythimna loreyi</name>
    <dbReference type="NCBI Taxonomy" id="667449"/>
    <lineage>
        <taxon>Eukaryota</taxon>
        <taxon>Metazoa</taxon>
        <taxon>Ecdysozoa</taxon>
        <taxon>Arthropoda</taxon>
        <taxon>Hexapoda</taxon>
        <taxon>Insecta</taxon>
        <taxon>Pterygota</taxon>
        <taxon>Neoptera</taxon>
        <taxon>Endopterygota</taxon>
        <taxon>Lepidoptera</taxon>
        <taxon>Glossata</taxon>
        <taxon>Ditrysia</taxon>
        <taxon>Noctuoidea</taxon>
        <taxon>Noctuidae</taxon>
        <taxon>Noctuinae</taxon>
        <taxon>Hadenini</taxon>
        <taxon>Mythimna</taxon>
    </lineage>
</organism>